<dbReference type="PANTHER" id="PTHR46880:SF9">
    <property type="entry name" value="ZINC FINGER PROTEIN 862"/>
    <property type="match status" value="1"/>
</dbReference>
<dbReference type="Proteomes" id="UP001159363">
    <property type="component" value="Chromosome 6"/>
</dbReference>
<keyword evidence="2" id="KW-1185">Reference proteome</keyword>
<name>A0ABQ9H3W5_9NEOP</name>
<comment type="caution">
    <text evidence="1">The sequence shown here is derived from an EMBL/GenBank/DDBJ whole genome shotgun (WGS) entry which is preliminary data.</text>
</comment>
<evidence type="ECO:0000313" key="2">
    <source>
        <dbReference type="Proteomes" id="UP001159363"/>
    </source>
</evidence>
<reference evidence="1 2" key="1">
    <citation type="submission" date="2023-02" db="EMBL/GenBank/DDBJ databases">
        <title>LHISI_Scaffold_Assembly.</title>
        <authorList>
            <person name="Stuart O.P."/>
            <person name="Cleave R."/>
            <person name="Magrath M.J.L."/>
            <person name="Mikheyev A.S."/>
        </authorList>
    </citation>
    <scope>NUCLEOTIDE SEQUENCE [LARGE SCALE GENOMIC DNA]</scope>
    <source>
        <strain evidence="1">Daus_M_001</strain>
        <tissue evidence="1">Leg muscle</tissue>
    </source>
</reference>
<evidence type="ECO:0000313" key="1">
    <source>
        <dbReference type="EMBL" id="KAJ8878962.1"/>
    </source>
</evidence>
<accession>A0ABQ9H3W5</accession>
<protein>
    <submittedName>
        <fullName evidence="1">Uncharacterized protein</fullName>
    </submittedName>
</protein>
<dbReference type="EMBL" id="JARBHB010000007">
    <property type="protein sequence ID" value="KAJ8878962.1"/>
    <property type="molecule type" value="Genomic_DNA"/>
</dbReference>
<sequence length="161" mass="18110">MLKDQMLHKFMNAFANVLEEYCGLGVGEIKDYLVGFASDGATLCTTKFKQLNPCMIDVLCLAHCLAVKDAVEKIPLCTELECFSKLLYSFFHHSQVHRSILKTACDNEGVNFCAPTRVGSTRWLSHTQRAVTGAVKLYPVLQKNTFEAGNENDKSSWRRIQ</sequence>
<dbReference type="PANTHER" id="PTHR46880">
    <property type="entry name" value="RAS-ASSOCIATING DOMAIN-CONTAINING PROTEIN"/>
    <property type="match status" value="1"/>
</dbReference>
<proteinExistence type="predicted"/>
<gene>
    <name evidence="1" type="ORF">PR048_019566</name>
</gene>
<organism evidence="1 2">
    <name type="scientific">Dryococelus australis</name>
    <dbReference type="NCBI Taxonomy" id="614101"/>
    <lineage>
        <taxon>Eukaryota</taxon>
        <taxon>Metazoa</taxon>
        <taxon>Ecdysozoa</taxon>
        <taxon>Arthropoda</taxon>
        <taxon>Hexapoda</taxon>
        <taxon>Insecta</taxon>
        <taxon>Pterygota</taxon>
        <taxon>Neoptera</taxon>
        <taxon>Polyneoptera</taxon>
        <taxon>Phasmatodea</taxon>
        <taxon>Verophasmatodea</taxon>
        <taxon>Anareolatae</taxon>
        <taxon>Phasmatidae</taxon>
        <taxon>Eurycanthinae</taxon>
        <taxon>Dryococelus</taxon>
    </lineage>
</organism>